<gene>
    <name evidence="2" type="ORF">DR999_PMT09118</name>
</gene>
<dbReference type="OrthoDB" id="9428800at2759"/>
<sequence length="193" mass="21683">MEEDEEESGSEGAGAGGDTPESLEACSQELFLSQEEGSQSQRPVLGGGQTEECVPDATLRSQPSVFSPAQRLQRLRKRPRKSKEDMLQEVMQQSLTENQKAQEWRERESRIRQENAAHRQRSTEHRQQSTDRLISIMERQADSVQALVAMQAEDYRARPRPPPTALVPKLFPLCPHVTSVTGWFTETHLGAAS</sequence>
<accession>A0A4D9EBG1</accession>
<evidence type="ECO:0000256" key="1">
    <source>
        <dbReference type="SAM" id="MobiDB-lite"/>
    </source>
</evidence>
<dbReference type="EMBL" id="QXTE01000074">
    <property type="protein sequence ID" value="TFK08019.1"/>
    <property type="molecule type" value="Genomic_DNA"/>
</dbReference>
<feature type="compositionally biased region" description="Polar residues" evidence="1">
    <location>
        <begin position="90"/>
        <end position="99"/>
    </location>
</feature>
<evidence type="ECO:0000313" key="2">
    <source>
        <dbReference type="EMBL" id="TFK08019.1"/>
    </source>
</evidence>
<dbReference type="AlphaFoldDB" id="A0A4D9EBG1"/>
<dbReference type="Proteomes" id="UP000297703">
    <property type="component" value="Unassembled WGS sequence"/>
</dbReference>
<dbReference type="GO" id="GO:0016829">
    <property type="term" value="F:lyase activity"/>
    <property type="evidence" value="ECO:0007669"/>
    <property type="project" value="UniProtKB-KW"/>
</dbReference>
<reference evidence="2 3" key="1">
    <citation type="submission" date="2019-04" db="EMBL/GenBank/DDBJ databases">
        <title>Draft genome of the big-headed turtle Platysternon megacephalum.</title>
        <authorList>
            <person name="Gong S."/>
        </authorList>
    </citation>
    <scope>NUCLEOTIDE SEQUENCE [LARGE SCALE GENOMIC DNA]</scope>
    <source>
        <strain evidence="2">DO16091913</strain>
        <tissue evidence="2">Muscle</tissue>
    </source>
</reference>
<protein>
    <submittedName>
        <fullName evidence="2">Adenylosuccinate lyase</fullName>
    </submittedName>
</protein>
<proteinExistence type="predicted"/>
<organism evidence="2 3">
    <name type="scientific">Platysternon megacephalum</name>
    <name type="common">big-headed turtle</name>
    <dbReference type="NCBI Taxonomy" id="55544"/>
    <lineage>
        <taxon>Eukaryota</taxon>
        <taxon>Metazoa</taxon>
        <taxon>Chordata</taxon>
        <taxon>Craniata</taxon>
        <taxon>Vertebrata</taxon>
        <taxon>Euteleostomi</taxon>
        <taxon>Archelosauria</taxon>
        <taxon>Testudinata</taxon>
        <taxon>Testudines</taxon>
        <taxon>Cryptodira</taxon>
        <taxon>Durocryptodira</taxon>
        <taxon>Testudinoidea</taxon>
        <taxon>Platysternidae</taxon>
        <taxon>Platysternon</taxon>
    </lineage>
</organism>
<name>A0A4D9EBG1_9SAUR</name>
<feature type="region of interest" description="Disordered" evidence="1">
    <location>
        <begin position="1"/>
        <end position="130"/>
    </location>
</feature>
<reference evidence="2 3" key="2">
    <citation type="submission" date="2019-04" db="EMBL/GenBank/DDBJ databases">
        <title>The genome sequence of big-headed turtle.</title>
        <authorList>
            <person name="Gong S."/>
        </authorList>
    </citation>
    <scope>NUCLEOTIDE SEQUENCE [LARGE SCALE GENOMIC DNA]</scope>
    <source>
        <strain evidence="2">DO16091913</strain>
        <tissue evidence="2">Muscle</tissue>
    </source>
</reference>
<evidence type="ECO:0000313" key="3">
    <source>
        <dbReference type="Proteomes" id="UP000297703"/>
    </source>
</evidence>
<feature type="compositionally biased region" description="Basic and acidic residues" evidence="1">
    <location>
        <begin position="100"/>
        <end position="129"/>
    </location>
</feature>
<comment type="caution">
    <text evidence="2">The sequence shown here is derived from an EMBL/GenBank/DDBJ whole genome shotgun (WGS) entry which is preliminary data.</text>
</comment>
<keyword evidence="3" id="KW-1185">Reference proteome</keyword>
<keyword evidence="2" id="KW-0456">Lyase</keyword>